<sequence>MNEYDNNFLTNHQFILTGCPAPITGSVCVRHAFEVFRRFKICKISKKKYYVVASAQFNNDLDTETSRDNGVIGFRIQGNSTLIDINVVLSEPQPPLEYVLVDLHAPSDFYLIPSDFVNSLNTFDIKKLGWMKIYSTTSRPGCRSPKGSCSLKVDLPPQDVLKTISKPLMNNCLTL</sequence>
<dbReference type="Proteomes" id="UP000816034">
    <property type="component" value="Unassembled WGS sequence"/>
</dbReference>
<proteinExistence type="predicted"/>
<gene>
    <name evidence="1" type="ORF">C9374_003510</name>
</gene>
<evidence type="ECO:0000313" key="2">
    <source>
        <dbReference type="Proteomes" id="UP000816034"/>
    </source>
</evidence>
<name>A0AA88GRU3_NAELO</name>
<dbReference type="RefSeq" id="XP_044549688.1">
    <property type="nucleotide sequence ID" value="XM_044693047.1"/>
</dbReference>
<evidence type="ECO:0000313" key="1">
    <source>
        <dbReference type="EMBL" id="KAG2385695.1"/>
    </source>
</evidence>
<comment type="caution">
    <text evidence="1">The sequence shown here is derived from an EMBL/GenBank/DDBJ whole genome shotgun (WGS) entry which is preliminary data.</text>
</comment>
<dbReference type="GeneID" id="68095965"/>
<organism evidence="1 2">
    <name type="scientific">Naegleria lovaniensis</name>
    <name type="common">Amoeba</name>
    <dbReference type="NCBI Taxonomy" id="51637"/>
    <lineage>
        <taxon>Eukaryota</taxon>
        <taxon>Discoba</taxon>
        <taxon>Heterolobosea</taxon>
        <taxon>Tetramitia</taxon>
        <taxon>Eutetramitia</taxon>
        <taxon>Vahlkampfiidae</taxon>
        <taxon>Naegleria</taxon>
    </lineage>
</organism>
<keyword evidence="2" id="KW-1185">Reference proteome</keyword>
<dbReference type="AlphaFoldDB" id="A0AA88GRU3"/>
<protein>
    <submittedName>
        <fullName evidence="1">Uncharacterized protein</fullName>
    </submittedName>
</protein>
<reference evidence="1 2" key="1">
    <citation type="journal article" date="2018" name="BMC Genomics">
        <title>The genome of Naegleria lovaniensis, the basis for a comparative approach to unravel pathogenicity factors of the human pathogenic amoeba N. fowleri.</title>
        <authorList>
            <person name="Liechti N."/>
            <person name="Schurch N."/>
            <person name="Bruggmann R."/>
            <person name="Wittwer M."/>
        </authorList>
    </citation>
    <scope>NUCLEOTIDE SEQUENCE [LARGE SCALE GENOMIC DNA]</scope>
    <source>
        <strain evidence="1 2">ATCC 30569</strain>
    </source>
</reference>
<dbReference type="EMBL" id="PYSW02000018">
    <property type="protein sequence ID" value="KAG2385695.1"/>
    <property type="molecule type" value="Genomic_DNA"/>
</dbReference>
<accession>A0AA88GRU3</accession>